<feature type="compositionally biased region" description="Basic and acidic residues" evidence="1">
    <location>
        <begin position="27"/>
        <end position="38"/>
    </location>
</feature>
<feature type="compositionally biased region" description="Basic and acidic residues" evidence="1">
    <location>
        <begin position="125"/>
        <end position="166"/>
    </location>
</feature>
<proteinExistence type="predicted"/>
<dbReference type="EMBL" id="OV725077">
    <property type="protein sequence ID" value="CAH1389136.1"/>
    <property type="molecule type" value="Genomic_DNA"/>
</dbReference>
<feature type="compositionally biased region" description="Basic and acidic residues" evidence="1">
    <location>
        <begin position="175"/>
        <end position="184"/>
    </location>
</feature>
<gene>
    <name evidence="2" type="ORF">NEZAVI_LOCUS591</name>
</gene>
<accession>A0A9P0E826</accession>
<protein>
    <submittedName>
        <fullName evidence="2">Uncharacterized protein</fullName>
    </submittedName>
</protein>
<evidence type="ECO:0000256" key="1">
    <source>
        <dbReference type="SAM" id="MobiDB-lite"/>
    </source>
</evidence>
<reference evidence="2" key="1">
    <citation type="submission" date="2022-01" db="EMBL/GenBank/DDBJ databases">
        <authorList>
            <person name="King R."/>
        </authorList>
    </citation>
    <scope>NUCLEOTIDE SEQUENCE</scope>
</reference>
<evidence type="ECO:0000313" key="2">
    <source>
        <dbReference type="EMBL" id="CAH1389136.1"/>
    </source>
</evidence>
<feature type="compositionally biased region" description="Polar residues" evidence="1">
    <location>
        <begin position="16"/>
        <end position="26"/>
    </location>
</feature>
<evidence type="ECO:0000313" key="3">
    <source>
        <dbReference type="Proteomes" id="UP001152798"/>
    </source>
</evidence>
<dbReference type="OrthoDB" id="6627090at2759"/>
<dbReference type="Proteomes" id="UP001152798">
    <property type="component" value="Chromosome 1"/>
</dbReference>
<organism evidence="2 3">
    <name type="scientific">Nezara viridula</name>
    <name type="common">Southern green stink bug</name>
    <name type="synonym">Cimex viridulus</name>
    <dbReference type="NCBI Taxonomy" id="85310"/>
    <lineage>
        <taxon>Eukaryota</taxon>
        <taxon>Metazoa</taxon>
        <taxon>Ecdysozoa</taxon>
        <taxon>Arthropoda</taxon>
        <taxon>Hexapoda</taxon>
        <taxon>Insecta</taxon>
        <taxon>Pterygota</taxon>
        <taxon>Neoptera</taxon>
        <taxon>Paraneoptera</taxon>
        <taxon>Hemiptera</taxon>
        <taxon>Heteroptera</taxon>
        <taxon>Panheteroptera</taxon>
        <taxon>Pentatomomorpha</taxon>
        <taxon>Pentatomoidea</taxon>
        <taxon>Pentatomidae</taxon>
        <taxon>Pentatominae</taxon>
        <taxon>Nezara</taxon>
    </lineage>
</organism>
<sequence length="337" mass="37643">MEKEKKTSKKMGSLIKMNSNTSNSKDGNAKDVNEKDTGAKNVNEKNANAKDASAKDADEKKENAKDASAKDSHEKKANTKDPDGKNNTKDANEKKANTKDPDGKNNTKDENEKKSNASIFFSFHSDPKNNTKSANKKDANEKKAKTKDPNSKDNAKSAKAKDAKSKENKKKKKTESKLKDPQKSEDEEEEDETGVTRFGCDEFPPNSSKICTPNTQPVRIRRVYYHDENDLADTLDETPHKSTADDLYSPWDEAVRSMRHANVISGLSMAIAMVADVAVNGTDKLTVEKVWLPVQFLRTVMNDKGEIPPNILNFLEHIDIKTKDSGNPHYKEVYTYI</sequence>
<keyword evidence="3" id="KW-1185">Reference proteome</keyword>
<dbReference type="AlphaFoldDB" id="A0A9P0E826"/>
<feature type="compositionally biased region" description="Basic and acidic residues" evidence="1">
    <location>
        <begin position="52"/>
        <end position="115"/>
    </location>
</feature>
<name>A0A9P0E826_NEZVI</name>
<feature type="region of interest" description="Disordered" evidence="1">
    <location>
        <begin position="1"/>
        <end position="213"/>
    </location>
</feature>
<feature type="compositionally biased region" description="Low complexity" evidence="1">
    <location>
        <begin position="39"/>
        <end position="51"/>
    </location>
</feature>